<keyword evidence="2" id="KW-1185">Reference proteome</keyword>
<evidence type="ECO:0000313" key="2">
    <source>
        <dbReference type="Proteomes" id="UP001139955"/>
    </source>
</evidence>
<reference evidence="1" key="1">
    <citation type="submission" date="2022-09" db="EMBL/GenBank/DDBJ databases">
        <authorList>
            <person name="Cesa-Luna C."/>
            <person name="Girard L."/>
            <person name="Lood C."/>
            <person name="Hofte M."/>
            <person name="De Mot R."/>
        </authorList>
    </citation>
    <scope>NUCLEOTIDE SEQUENCE</scope>
    <source>
        <strain evidence="1">B1M3-32</strain>
    </source>
</reference>
<gene>
    <name evidence="1" type="ORF">OC940_18035</name>
</gene>
<dbReference type="EMBL" id="JAOSKY010000011">
    <property type="protein sequence ID" value="MCU7249710.1"/>
    <property type="molecule type" value="Genomic_DNA"/>
</dbReference>
<dbReference type="Proteomes" id="UP001139955">
    <property type="component" value="Unassembled WGS sequence"/>
</dbReference>
<accession>A0A9X3BCK8</accession>
<sequence>MLKNNHYKTVDGIVLLLHDADVSPIGSTGNTLEQARLTAELFFPDTRCPQGRLKKLTWPERPVQGREALAKILKTLVVDPENVVKEPPGFRCFSSL</sequence>
<reference evidence="1" key="2">
    <citation type="journal article" date="2023" name="mSystems">
        <title>Charting the Lipopeptidome of Nonpathogenic Pseudomonas.</title>
        <authorList>
            <person name="Cesa-Luna C."/>
            <person name="Geudens N."/>
            <person name="Girard L."/>
            <person name="De Roo V."/>
            <person name="Maklad H.R."/>
            <person name="Martins J.C."/>
            <person name="Hofte M."/>
            <person name="De Mot R."/>
        </authorList>
    </citation>
    <scope>NUCLEOTIDE SEQUENCE</scope>
    <source>
        <strain evidence="1">B1M3-32</strain>
    </source>
</reference>
<comment type="caution">
    <text evidence="1">The sequence shown here is derived from an EMBL/GenBank/DDBJ whole genome shotgun (WGS) entry which is preliminary data.</text>
</comment>
<name>A0A9X3BCK8_9PSED</name>
<protein>
    <submittedName>
        <fullName evidence="1">Uncharacterized protein</fullName>
    </submittedName>
</protein>
<evidence type="ECO:0000313" key="1">
    <source>
        <dbReference type="EMBL" id="MCU7249710.1"/>
    </source>
</evidence>
<dbReference type="AlphaFoldDB" id="A0A9X3BCK8"/>
<proteinExistence type="predicted"/>
<dbReference type="RefSeq" id="WP_217833583.1">
    <property type="nucleotide sequence ID" value="NZ_JAOSKY010000011.1"/>
</dbReference>
<organism evidence="1 2">
    <name type="scientific">Pseudomonas koreensis</name>
    <dbReference type="NCBI Taxonomy" id="198620"/>
    <lineage>
        <taxon>Bacteria</taxon>
        <taxon>Pseudomonadati</taxon>
        <taxon>Pseudomonadota</taxon>
        <taxon>Gammaproteobacteria</taxon>
        <taxon>Pseudomonadales</taxon>
        <taxon>Pseudomonadaceae</taxon>
        <taxon>Pseudomonas</taxon>
    </lineage>
</organism>